<comment type="caution">
    <text evidence="6">The sequence shown here is derived from an EMBL/GenBank/DDBJ whole genome shotgun (WGS) entry which is preliminary data.</text>
</comment>
<keyword evidence="7" id="KW-1185">Reference proteome</keyword>
<gene>
    <name evidence="6" type="ORF">BCR39DRAFT_494572</name>
</gene>
<organism evidence="6 7">
    <name type="scientific">Naematelia encephala</name>
    <dbReference type="NCBI Taxonomy" id="71784"/>
    <lineage>
        <taxon>Eukaryota</taxon>
        <taxon>Fungi</taxon>
        <taxon>Dikarya</taxon>
        <taxon>Basidiomycota</taxon>
        <taxon>Agaricomycotina</taxon>
        <taxon>Tremellomycetes</taxon>
        <taxon>Tremellales</taxon>
        <taxon>Naemateliaceae</taxon>
        <taxon>Naematelia</taxon>
    </lineage>
</organism>
<evidence type="ECO:0000256" key="4">
    <source>
        <dbReference type="SAM" id="MobiDB-lite"/>
    </source>
</evidence>
<feature type="compositionally biased region" description="Polar residues" evidence="4">
    <location>
        <begin position="706"/>
        <end position="716"/>
    </location>
</feature>
<evidence type="ECO:0000313" key="6">
    <source>
        <dbReference type="EMBL" id="ORY30608.1"/>
    </source>
</evidence>
<dbReference type="PANTHER" id="PTHR13237">
    <property type="entry name" value="SOMETHING ABOUT SILENCING PROTEIN 10-RELATED"/>
    <property type="match status" value="1"/>
</dbReference>
<feature type="region of interest" description="Disordered" evidence="4">
    <location>
        <begin position="636"/>
        <end position="716"/>
    </location>
</feature>
<evidence type="ECO:0000256" key="3">
    <source>
        <dbReference type="ARBA" id="ARBA00023242"/>
    </source>
</evidence>
<feature type="compositionally biased region" description="Acidic residues" evidence="4">
    <location>
        <begin position="85"/>
        <end position="101"/>
    </location>
</feature>
<proteinExistence type="inferred from homology"/>
<dbReference type="EMBL" id="MCFC01000019">
    <property type="protein sequence ID" value="ORY30608.1"/>
    <property type="molecule type" value="Genomic_DNA"/>
</dbReference>
<evidence type="ECO:0000256" key="2">
    <source>
        <dbReference type="ARBA" id="ARBA00010979"/>
    </source>
</evidence>
<comment type="subcellular location">
    <subcellularLocation>
        <location evidence="1">Nucleus</location>
    </subcellularLocation>
</comment>
<feature type="compositionally biased region" description="Acidic residues" evidence="4">
    <location>
        <begin position="56"/>
        <end position="69"/>
    </location>
</feature>
<name>A0A1Y2B6Y7_9TREE</name>
<feature type="region of interest" description="Disordered" evidence="4">
    <location>
        <begin position="1"/>
        <end position="184"/>
    </location>
</feature>
<accession>A0A1Y2B6Y7</accession>
<evidence type="ECO:0000313" key="7">
    <source>
        <dbReference type="Proteomes" id="UP000193986"/>
    </source>
</evidence>
<feature type="compositionally biased region" description="Basic residues" evidence="4">
    <location>
        <begin position="431"/>
        <end position="440"/>
    </location>
</feature>
<feature type="compositionally biased region" description="Basic residues" evidence="4">
    <location>
        <begin position="657"/>
        <end position="672"/>
    </location>
</feature>
<feature type="compositionally biased region" description="Acidic residues" evidence="4">
    <location>
        <begin position="127"/>
        <end position="148"/>
    </location>
</feature>
<dbReference type="PANTHER" id="PTHR13237:SF8">
    <property type="entry name" value="SOMETHING ABOUT SILENCING PROTEIN 10"/>
    <property type="match status" value="1"/>
</dbReference>
<feature type="domain" description="Sas10 C-terminal" evidence="5">
    <location>
        <begin position="641"/>
        <end position="716"/>
    </location>
</feature>
<feature type="compositionally biased region" description="Basic and acidic residues" evidence="4">
    <location>
        <begin position="547"/>
        <end position="564"/>
    </location>
</feature>
<dbReference type="AlphaFoldDB" id="A0A1Y2B6Y7"/>
<dbReference type="InParanoid" id="A0A1Y2B6Y7"/>
<dbReference type="Proteomes" id="UP000193986">
    <property type="component" value="Unassembled WGS sequence"/>
</dbReference>
<dbReference type="GO" id="GO:0000462">
    <property type="term" value="P:maturation of SSU-rRNA from tricistronic rRNA transcript (SSU-rRNA, 5.8S rRNA, LSU-rRNA)"/>
    <property type="evidence" value="ECO:0007669"/>
    <property type="project" value="TreeGrafter"/>
</dbReference>
<feature type="compositionally biased region" description="Basic and acidic residues" evidence="4">
    <location>
        <begin position="160"/>
        <end position="184"/>
    </location>
</feature>
<dbReference type="GO" id="GO:0032040">
    <property type="term" value="C:small-subunit processome"/>
    <property type="evidence" value="ECO:0007669"/>
    <property type="project" value="TreeGrafter"/>
</dbReference>
<dbReference type="Pfam" id="PF09368">
    <property type="entry name" value="Sas10"/>
    <property type="match status" value="1"/>
</dbReference>
<feature type="compositionally biased region" description="Acidic residues" evidence="4">
    <location>
        <begin position="31"/>
        <end position="40"/>
    </location>
</feature>
<feature type="compositionally biased region" description="Acidic residues" evidence="4">
    <location>
        <begin position="593"/>
        <end position="603"/>
    </location>
</feature>
<feature type="region of interest" description="Disordered" evidence="4">
    <location>
        <begin position="431"/>
        <end position="603"/>
    </location>
</feature>
<dbReference type="OrthoDB" id="1924577at2759"/>
<dbReference type="InterPro" id="IPR018972">
    <property type="entry name" value="Sas10_C_dom"/>
</dbReference>
<comment type="similarity">
    <text evidence="2">Belongs to the SAS10 family.</text>
</comment>
<sequence length="716" mass="79982">MARKSGFKPSKSSGAKAKKAPGARINKMETYEDTLEEGGVDDFMFKRDQIMFNPQDESDDDDVNGDTGEEVFSLTSSKSRRQRAEEEDQEEEDEGEDEEEVPQPKRRKDKVKVDLSGKGRFGKPIEDSDDDEEEDASGSGSDSEDDEEGWGRQYYSRPSNRREKEKEDEYDEKREEEREMEEREVRRLQRKAREGLSGDDWGLGQADTIETLPIGVVEVEEATPVVPVPTTSDPVGLIRHLEAYAPVKLALARDFPLVVRKLEKTARGIKKMNKEKDGEESLHKGLGWLHYQTLLTYATTLAFYLHIVSSQRTPDISYQAILQRLLELKQGVSMLEDLDFAAGSVSDGDPLLTTALENEDDDEDDEELMDGKRELLAKMLAGGSGFDMEDADDLWSRESLEDGELEEIMMDMDADDDEEAQLKDLLLAAKKRGKAKKAKKSSLDGDKKKKKNKDKKDKTDMTSTSFATLAEPEFYSSTTAKKSKKSTPAIYNDQDDTLGDPTSLLEADASDKAQRKRSLQFHTSKIAATSARRAAARAQRMSGDEDVPYRDRARARDAVLRRNGVDAVGEDLPAGGNAAEPEKYKKGKKRTAEDDEGDGDDAEGYYELVKRRRTEEKAAKVAEHEAAIASKLASFTDDTADGPRGLTRAIEKNRGLTPHRSKTGRNPRVKKRQAYEKAKQKVQSQRAVFKGGQASLGGTYKGEKTGISTTVKSRRF</sequence>
<keyword evidence="3" id="KW-0539">Nucleus</keyword>
<evidence type="ECO:0000259" key="5">
    <source>
        <dbReference type="Pfam" id="PF09368"/>
    </source>
</evidence>
<reference evidence="6 7" key="1">
    <citation type="submission" date="2016-07" db="EMBL/GenBank/DDBJ databases">
        <title>Pervasive Adenine N6-methylation of Active Genes in Fungi.</title>
        <authorList>
            <consortium name="DOE Joint Genome Institute"/>
            <person name="Mondo S.J."/>
            <person name="Dannebaum R.O."/>
            <person name="Kuo R.C."/>
            <person name="Labutti K."/>
            <person name="Haridas S."/>
            <person name="Kuo A."/>
            <person name="Salamov A."/>
            <person name="Ahrendt S.R."/>
            <person name="Lipzen A."/>
            <person name="Sullivan W."/>
            <person name="Andreopoulos W.B."/>
            <person name="Clum A."/>
            <person name="Lindquist E."/>
            <person name="Daum C."/>
            <person name="Ramamoorthy G.K."/>
            <person name="Gryganskyi A."/>
            <person name="Culley D."/>
            <person name="Magnuson J.K."/>
            <person name="James T.Y."/>
            <person name="O'Malley M.A."/>
            <person name="Stajich J.E."/>
            <person name="Spatafora J.W."/>
            <person name="Visel A."/>
            <person name="Grigoriev I.V."/>
        </authorList>
    </citation>
    <scope>NUCLEOTIDE SEQUENCE [LARGE SCALE GENOMIC DNA]</scope>
    <source>
        <strain evidence="6 7">68-887.2</strain>
    </source>
</reference>
<protein>
    <submittedName>
        <fullName evidence="6">Sas10 C-terminal domain-domain-containing protein</fullName>
    </submittedName>
</protein>
<evidence type="ECO:0000256" key="1">
    <source>
        <dbReference type="ARBA" id="ARBA00004123"/>
    </source>
</evidence>
<feature type="compositionally biased region" description="Low complexity" evidence="4">
    <location>
        <begin position="527"/>
        <end position="540"/>
    </location>
</feature>
<dbReference type="STRING" id="71784.A0A1Y2B6Y7"/>